<dbReference type="SMART" id="SM00487">
    <property type="entry name" value="DEXDc"/>
    <property type="match status" value="1"/>
</dbReference>
<dbReference type="GO" id="GO:0061749">
    <property type="term" value="F:forked DNA-dependent helicase activity"/>
    <property type="evidence" value="ECO:0007669"/>
    <property type="project" value="TreeGrafter"/>
</dbReference>
<sequence length="618" mass="68143">MELRDYQSECIDLIDSLHGGNHLVQMATGLGKTVTFANIPRKGRVLLLSHRDELVHQPIKYYDCPVGVEKAGERSDGEEVVSASVQTLSRGDRLERTFKPGEFDMIITDEAHHALAPSYGKIYAYLKPRLHVGFTATPKRGDDRGLDGVFEDIIFERDLRWGIENGYLTDIDCRRVEVGWSTASLRTRHGDFTQADLARMVDQPSTNEQIAAAYREFAIGQTIIFASSVAHAHALADLIPGSRVVDGKTPSEERRAVVEDFTARKFPCIVNCGVFTEGTDIPLIETVLLARPTKSPALYAQMVGRGLRRYTFPDGREKPFLRLIDCKGVTDAHSLCTAPTLFGLNESDFPKSSHRLVDGLITELEERVLEADDTPAGWVLRARRVDVLEGEIAWVPLTDGSRRVKGREWSVAMAPADLLGHVKVRFAHRGDSSVVSYGDEAAAERAALEWLSAGRPMMDEAWLWSTKAVREWAALPATGRQLAYIGRLLGDRDMPEGELSRRDAQILIDTLREREAAELAERNGRCPLCGMPMRVSSSGKSLVCTSNRWSRSGWKMRLSAGCGFVVPVSLDGVDVTGADLADLAGDAGRIERPSGTWELESRADGTVGVRPTREGAES</sequence>
<dbReference type="InterPro" id="IPR006935">
    <property type="entry name" value="Helicase/UvrB_N"/>
</dbReference>
<dbReference type="RefSeq" id="WP_156848654.1">
    <property type="nucleotide sequence ID" value="NZ_CACRTN010000012.1"/>
</dbReference>
<evidence type="ECO:0000256" key="1">
    <source>
        <dbReference type="SAM" id="MobiDB-lite"/>
    </source>
</evidence>
<dbReference type="GO" id="GO:0000403">
    <property type="term" value="F:Y-form DNA binding"/>
    <property type="evidence" value="ECO:0007669"/>
    <property type="project" value="TreeGrafter"/>
</dbReference>
<dbReference type="EMBL" id="CACRTN010000012">
    <property type="protein sequence ID" value="VYT96137.1"/>
    <property type="molecule type" value="Genomic_DNA"/>
</dbReference>
<dbReference type="AlphaFoldDB" id="A0A6N3B039"/>
<dbReference type="InterPro" id="IPR014001">
    <property type="entry name" value="Helicase_ATP-bd"/>
</dbReference>
<dbReference type="GO" id="GO:0036121">
    <property type="term" value="F:double-stranded DNA helicase activity"/>
    <property type="evidence" value="ECO:0007669"/>
    <property type="project" value="TreeGrafter"/>
</dbReference>
<dbReference type="PANTHER" id="PTHR47396:SF1">
    <property type="entry name" value="ATP-DEPENDENT HELICASE IRC3-RELATED"/>
    <property type="match status" value="1"/>
</dbReference>
<reference evidence="4" key="1">
    <citation type="submission" date="2019-11" db="EMBL/GenBank/DDBJ databases">
        <authorList>
            <person name="Feng L."/>
        </authorList>
    </citation>
    <scope>NUCLEOTIDE SEQUENCE</scope>
    <source>
        <strain evidence="4">CintestinalisLFYP54</strain>
    </source>
</reference>
<dbReference type="SUPFAM" id="SSF52540">
    <property type="entry name" value="P-loop containing nucleoside triphosphate hydrolases"/>
    <property type="match status" value="1"/>
</dbReference>
<feature type="domain" description="Helicase C-terminal" evidence="3">
    <location>
        <begin position="209"/>
        <end position="357"/>
    </location>
</feature>
<protein>
    <submittedName>
        <fullName evidence="4">Type I restriction enzyme EcoKI subunit R</fullName>
    </submittedName>
</protein>
<dbReference type="InterPro" id="IPR001650">
    <property type="entry name" value="Helicase_C-like"/>
</dbReference>
<dbReference type="Pfam" id="PF04851">
    <property type="entry name" value="ResIII"/>
    <property type="match status" value="1"/>
</dbReference>
<organism evidence="4">
    <name type="scientific">Collinsella intestinalis</name>
    <dbReference type="NCBI Taxonomy" id="147207"/>
    <lineage>
        <taxon>Bacteria</taxon>
        <taxon>Bacillati</taxon>
        <taxon>Actinomycetota</taxon>
        <taxon>Coriobacteriia</taxon>
        <taxon>Coriobacteriales</taxon>
        <taxon>Coriobacteriaceae</taxon>
        <taxon>Collinsella</taxon>
    </lineage>
</organism>
<evidence type="ECO:0000313" key="4">
    <source>
        <dbReference type="EMBL" id="VYT96137.1"/>
    </source>
</evidence>
<dbReference type="GO" id="GO:0016787">
    <property type="term" value="F:hydrolase activity"/>
    <property type="evidence" value="ECO:0007669"/>
    <property type="project" value="InterPro"/>
</dbReference>
<dbReference type="InterPro" id="IPR027417">
    <property type="entry name" value="P-loop_NTPase"/>
</dbReference>
<evidence type="ECO:0000259" key="2">
    <source>
        <dbReference type="PROSITE" id="PS51192"/>
    </source>
</evidence>
<dbReference type="InterPro" id="IPR050742">
    <property type="entry name" value="Helicase_Restrict-Modif_Enz"/>
</dbReference>
<dbReference type="PROSITE" id="PS51192">
    <property type="entry name" value="HELICASE_ATP_BIND_1"/>
    <property type="match status" value="1"/>
</dbReference>
<name>A0A6N3B039_9ACTN</name>
<evidence type="ECO:0000259" key="3">
    <source>
        <dbReference type="PROSITE" id="PS51194"/>
    </source>
</evidence>
<accession>A0A6N3B039</accession>
<dbReference type="SMART" id="SM00490">
    <property type="entry name" value="HELICc"/>
    <property type="match status" value="1"/>
</dbReference>
<feature type="region of interest" description="Disordered" evidence="1">
    <location>
        <begin position="595"/>
        <end position="618"/>
    </location>
</feature>
<dbReference type="PROSITE" id="PS51194">
    <property type="entry name" value="HELICASE_CTER"/>
    <property type="match status" value="1"/>
</dbReference>
<feature type="domain" description="Helicase ATP-binding" evidence="2">
    <location>
        <begin position="13"/>
        <end position="156"/>
    </location>
</feature>
<dbReference type="Gene3D" id="3.40.50.300">
    <property type="entry name" value="P-loop containing nucleotide triphosphate hydrolases"/>
    <property type="match status" value="2"/>
</dbReference>
<dbReference type="Pfam" id="PF00271">
    <property type="entry name" value="Helicase_C"/>
    <property type="match status" value="1"/>
</dbReference>
<dbReference type="PANTHER" id="PTHR47396">
    <property type="entry name" value="TYPE I RESTRICTION ENZYME ECOKI R PROTEIN"/>
    <property type="match status" value="1"/>
</dbReference>
<gene>
    <name evidence="4" type="ORF">CILFYP54_00395</name>
</gene>
<proteinExistence type="predicted"/>
<dbReference type="GO" id="GO:0005524">
    <property type="term" value="F:ATP binding"/>
    <property type="evidence" value="ECO:0007669"/>
    <property type="project" value="InterPro"/>
</dbReference>